<name>A0A2J0PJB7_9ENTR</name>
<dbReference type="Proteomes" id="UP000230495">
    <property type="component" value="Unassembled WGS sequence"/>
</dbReference>
<proteinExistence type="predicted"/>
<organism evidence="1">
    <name type="scientific">Enterobacter kobei</name>
    <dbReference type="NCBI Taxonomy" id="208224"/>
    <lineage>
        <taxon>Bacteria</taxon>
        <taxon>Pseudomonadati</taxon>
        <taxon>Pseudomonadota</taxon>
        <taxon>Gammaproteobacteria</taxon>
        <taxon>Enterobacterales</taxon>
        <taxon>Enterobacteriaceae</taxon>
        <taxon>Enterobacter</taxon>
        <taxon>Enterobacter cloacae complex</taxon>
    </lineage>
</organism>
<sequence>MNDQISPMAQMVMRAAERGREAKTCGAYNASSRPETPEQIRLDRITPSTYQMIAMGLGGEAKRSVGAVLLAGRIFRNASDGAAWVGLHPSTFNQAVRLGKPVMGKYKAARLKPGESGKGMIDMRGMSKAELVEAGEAFRTAEAR</sequence>
<dbReference type="AlphaFoldDB" id="A0A2J0PJB7"/>
<dbReference type="EMBL" id="NEEU01000004">
    <property type="protein sequence ID" value="PJD74637.1"/>
    <property type="molecule type" value="Genomic_DNA"/>
</dbReference>
<comment type="caution">
    <text evidence="1">The sequence shown here is derived from an EMBL/GenBank/DDBJ whole genome shotgun (WGS) entry which is preliminary data.</text>
</comment>
<evidence type="ECO:0000313" key="1">
    <source>
        <dbReference type="EMBL" id="PJD74637.1"/>
    </source>
</evidence>
<protein>
    <submittedName>
        <fullName evidence="1">Uncharacterized protein</fullName>
    </submittedName>
</protein>
<gene>
    <name evidence="1" type="ORF">B9Q37_12140</name>
</gene>
<dbReference type="RefSeq" id="WP_057072306.1">
    <property type="nucleotide sequence ID" value="NZ_NEET01000019.1"/>
</dbReference>
<reference evidence="1 2" key="1">
    <citation type="journal article" date="2017" name="J. Antimicrob. Chemother.">
        <title>Characterization of the population structure, drug resistance mechanisms and plasmids of the community-associated Enterobacter cloacae complex in China.</title>
        <authorList>
            <person name="Zhou K."/>
            <person name="Yu W."/>
            <person name="Cao X."/>
            <person name="Shen P."/>
            <person name="Lu H."/>
            <person name="Luo Q."/>
            <person name="Rossen J.W.A."/>
            <person name="Xiao Y."/>
        </authorList>
    </citation>
    <scope>NUCLEOTIDE SEQUENCE [LARGE SCALE GENOMIC DNA]</scope>
    <source>
        <strain evidence="1">ECC1097</strain>
    </source>
</reference>
<evidence type="ECO:0000313" key="2">
    <source>
        <dbReference type="Proteomes" id="UP000230495"/>
    </source>
</evidence>
<accession>A0A2J0PJB7</accession>